<comment type="caution">
    <text evidence="1">The sequence shown here is derived from an EMBL/GenBank/DDBJ whole genome shotgun (WGS) entry which is preliminary data.</text>
</comment>
<keyword evidence="2" id="KW-1185">Reference proteome</keyword>
<dbReference type="Proteomes" id="UP000304953">
    <property type="component" value="Unassembled WGS sequence"/>
</dbReference>
<proteinExistence type="predicted"/>
<dbReference type="EMBL" id="SRYA01000057">
    <property type="protein sequence ID" value="TGY91466.1"/>
    <property type="molecule type" value="Genomic_DNA"/>
</dbReference>
<reference evidence="1" key="1">
    <citation type="submission" date="2019-04" db="EMBL/GenBank/DDBJ databases">
        <title>Microbes associate with the intestines of laboratory mice.</title>
        <authorList>
            <person name="Navarre W."/>
            <person name="Wong E."/>
            <person name="Huang K."/>
            <person name="Tropini C."/>
            <person name="Ng K."/>
            <person name="Yu B."/>
        </authorList>
    </citation>
    <scope>NUCLEOTIDE SEQUENCE</scope>
    <source>
        <strain evidence="1">NM01_1-7b</strain>
    </source>
</reference>
<accession>A0AC61RRK3</accession>
<evidence type="ECO:0000313" key="2">
    <source>
        <dbReference type="Proteomes" id="UP000304953"/>
    </source>
</evidence>
<protein>
    <submittedName>
        <fullName evidence="1">Type 2 lantibiotic</fullName>
    </submittedName>
</protein>
<evidence type="ECO:0000313" key="1">
    <source>
        <dbReference type="EMBL" id="TGY91466.1"/>
    </source>
</evidence>
<sequence length="64" mass="7332">MKPDKEEKKYNREKQIEDGDVIGKKFEDLSEEEMKKIQGSGSDMNPEFTTSISNLVLSKNGYNC</sequence>
<name>A0AC61RRK3_9FIRM</name>
<gene>
    <name evidence="1" type="ORF">E5329_21075</name>
</gene>
<organism evidence="1 2">
    <name type="scientific">Petralouisia muris</name>
    <dbReference type="NCBI Taxonomy" id="3032872"/>
    <lineage>
        <taxon>Bacteria</taxon>
        <taxon>Bacillati</taxon>
        <taxon>Bacillota</taxon>
        <taxon>Clostridia</taxon>
        <taxon>Lachnospirales</taxon>
        <taxon>Lachnospiraceae</taxon>
        <taxon>Petralouisia</taxon>
    </lineage>
</organism>